<comment type="caution">
    <text evidence="2">The sequence shown here is derived from an EMBL/GenBank/DDBJ whole genome shotgun (WGS) entry which is preliminary data.</text>
</comment>
<dbReference type="OrthoDB" id="9777715at2"/>
<evidence type="ECO:0000256" key="1">
    <source>
        <dbReference type="SAM" id="Phobius"/>
    </source>
</evidence>
<sequence>MSQSGLEAKRQWPLWVLAVAGLAWLLIAVAAGANLPVAPSGLLQQLASLAAMIAPPLIILLLFLAFAPLGPRRMDLDEVEARVEGATRATAELEEQLGRIRGTLSDCVERVETLRLSASAEGEGLAARAQALEVAAGTMALSTADMGRAAGQLQDVIPALSRQAQEAEAALKIAGGDARRHIETVETALSQIASHGRDAGREAEAMVSTMQGLIAQIDQSAAETTKTIAGRAYTLDAAVTGVLDRSAEAFASIGETLAAQSRSVEQMVAAARADLDGFGSEGTRLVGQRLDVLMSAASQLKGQFADQIALSAQLQQSAAGVIADIETRLAALAEAQRQASEGIASETDARARQFESRLADLAERQRVADITQQERMAGGITALENQLVELGMRQADAAARMQDALSTAIAEVESRLDALKARQSAMGLEMEQEAGRLVEGVELRLGELRVRQQELAASMAAEASQSLDQVEGRFVDLGARAAESHAETSELLGRTLSAIATLGEALDEKASAIGGLEQRIAGLTPAFDSFADSSEARVPDLARGFDSISERGRGMQQQLDALADRIESQVALLRDSAAQFERDHGAVVGLSQSLAGEFETARGVVNEIRDTTEQTAIAAAARMVENVMQVRASVNATASEVQSLLSSVVAEAEQSLNEFATTRAEAAFGAPIRLQIAALEDVSVKAADAAGEASEKLTGRLVELMKVISETEARVDEVDTRMDIRARDTLAARSVRLVESLNTASIDVARLLSVDVGENAWKRYLDGDRTLFARATVRLADKETARKIARHYVHDAEFEAEASRYLDQFEQLIRRILKDPDGESFALVLLSSDIGKLYVMLAEAIGRPIARKDD</sequence>
<name>A0A501XQL3_9SPHN</name>
<keyword evidence="1" id="KW-1133">Transmembrane helix</keyword>
<keyword evidence="1" id="KW-0472">Membrane</keyword>
<proteinExistence type="predicted"/>
<dbReference type="AlphaFoldDB" id="A0A501XQL3"/>
<feature type="transmembrane region" description="Helical" evidence="1">
    <location>
        <begin position="45"/>
        <end position="66"/>
    </location>
</feature>
<keyword evidence="1" id="KW-0812">Transmembrane</keyword>
<evidence type="ECO:0000313" key="3">
    <source>
        <dbReference type="Proteomes" id="UP000319897"/>
    </source>
</evidence>
<evidence type="ECO:0008006" key="4">
    <source>
        <dbReference type="Google" id="ProtNLM"/>
    </source>
</evidence>
<protein>
    <recommendedName>
        <fullName evidence="4">ATPase</fullName>
    </recommendedName>
</protein>
<reference evidence="2 3" key="1">
    <citation type="submission" date="2019-06" db="EMBL/GenBank/DDBJ databases">
        <authorList>
            <person name="Lee I."/>
            <person name="Jang G.I."/>
            <person name="Hwang C.Y."/>
        </authorList>
    </citation>
    <scope>NUCLEOTIDE SEQUENCE [LARGE SCALE GENOMIC DNA]</scope>
    <source>
        <strain evidence="2 3">PAMC 28131</strain>
    </source>
</reference>
<gene>
    <name evidence="2" type="ORF">FJQ54_05820</name>
</gene>
<keyword evidence="3" id="KW-1185">Reference proteome</keyword>
<feature type="transmembrane region" description="Helical" evidence="1">
    <location>
        <begin position="12"/>
        <end position="33"/>
    </location>
</feature>
<dbReference type="RefSeq" id="WP_140927471.1">
    <property type="nucleotide sequence ID" value="NZ_VFSU01000017.1"/>
</dbReference>
<dbReference type="EMBL" id="VFSU01000017">
    <property type="protein sequence ID" value="TPE62699.1"/>
    <property type="molecule type" value="Genomic_DNA"/>
</dbReference>
<organism evidence="2 3">
    <name type="scientific">Sandaracinobacter neustonicus</name>
    <dbReference type="NCBI Taxonomy" id="1715348"/>
    <lineage>
        <taxon>Bacteria</taxon>
        <taxon>Pseudomonadati</taxon>
        <taxon>Pseudomonadota</taxon>
        <taxon>Alphaproteobacteria</taxon>
        <taxon>Sphingomonadales</taxon>
        <taxon>Sphingosinicellaceae</taxon>
        <taxon>Sandaracinobacter</taxon>
    </lineage>
</organism>
<dbReference type="Proteomes" id="UP000319897">
    <property type="component" value="Unassembled WGS sequence"/>
</dbReference>
<evidence type="ECO:0000313" key="2">
    <source>
        <dbReference type="EMBL" id="TPE62699.1"/>
    </source>
</evidence>
<accession>A0A501XQL3</accession>